<evidence type="ECO:0000256" key="1">
    <source>
        <dbReference type="SAM" id="MobiDB-lite"/>
    </source>
</evidence>
<sequence>MIPGSINSASPQPDPGRCALGTMQTDRKTSGMKSSSRVLGVGEPGYRRMPLAFDCEAVLVTRRVSEDHLLTTQSTAFSSAD</sequence>
<name>A0A5C5YFG2_9BACT</name>
<accession>A0A5C5YFG2</accession>
<proteinExistence type="predicted"/>
<feature type="region of interest" description="Disordered" evidence="1">
    <location>
        <begin position="1"/>
        <end position="41"/>
    </location>
</feature>
<organism evidence="2 3">
    <name type="scientific">Allorhodopirellula solitaria</name>
    <dbReference type="NCBI Taxonomy" id="2527987"/>
    <lineage>
        <taxon>Bacteria</taxon>
        <taxon>Pseudomonadati</taxon>
        <taxon>Planctomycetota</taxon>
        <taxon>Planctomycetia</taxon>
        <taxon>Pirellulales</taxon>
        <taxon>Pirellulaceae</taxon>
        <taxon>Allorhodopirellula</taxon>
    </lineage>
</organism>
<evidence type="ECO:0000313" key="3">
    <source>
        <dbReference type="Proteomes" id="UP000318053"/>
    </source>
</evidence>
<evidence type="ECO:0000313" key="2">
    <source>
        <dbReference type="EMBL" id="TWT74030.1"/>
    </source>
</evidence>
<protein>
    <submittedName>
        <fullName evidence="2">Uncharacterized protein</fullName>
    </submittedName>
</protein>
<keyword evidence="3" id="KW-1185">Reference proteome</keyword>
<dbReference type="Proteomes" id="UP000318053">
    <property type="component" value="Unassembled WGS sequence"/>
</dbReference>
<comment type="caution">
    <text evidence="2">The sequence shown here is derived from an EMBL/GenBank/DDBJ whole genome shotgun (WGS) entry which is preliminary data.</text>
</comment>
<dbReference type="AlphaFoldDB" id="A0A5C5YFG2"/>
<feature type="compositionally biased region" description="Polar residues" evidence="1">
    <location>
        <begin position="1"/>
        <end position="11"/>
    </location>
</feature>
<dbReference type="EMBL" id="SJPK01000002">
    <property type="protein sequence ID" value="TWT74030.1"/>
    <property type="molecule type" value="Genomic_DNA"/>
</dbReference>
<reference evidence="2 3" key="1">
    <citation type="submission" date="2019-02" db="EMBL/GenBank/DDBJ databases">
        <title>Deep-cultivation of Planctomycetes and their phenomic and genomic characterization uncovers novel biology.</title>
        <authorList>
            <person name="Wiegand S."/>
            <person name="Jogler M."/>
            <person name="Boedeker C."/>
            <person name="Pinto D."/>
            <person name="Vollmers J."/>
            <person name="Rivas-Marin E."/>
            <person name="Kohn T."/>
            <person name="Peeters S.H."/>
            <person name="Heuer A."/>
            <person name="Rast P."/>
            <person name="Oberbeckmann S."/>
            <person name="Bunk B."/>
            <person name="Jeske O."/>
            <person name="Meyerdierks A."/>
            <person name="Storesund J.E."/>
            <person name="Kallscheuer N."/>
            <person name="Luecker S."/>
            <person name="Lage O.M."/>
            <person name="Pohl T."/>
            <person name="Merkel B.J."/>
            <person name="Hornburger P."/>
            <person name="Mueller R.-W."/>
            <person name="Bruemmer F."/>
            <person name="Labrenz M."/>
            <person name="Spormann A.M."/>
            <person name="Op Den Camp H."/>
            <person name="Overmann J."/>
            <person name="Amann R."/>
            <person name="Jetten M.S.M."/>
            <person name="Mascher T."/>
            <person name="Medema M.H."/>
            <person name="Devos D.P."/>
            <person name="Kaster A.-K."/>
            <person name="Ovreas L."/>
            <person name="Rohde M."/>
            <person name="Galperin M.Y."/>
            <person name="Jogler C."/>
        </authorList>
    </citation>
    <scope>NUCLEOTIDE SEQUENCE [LARGE SCALE GENOMIC DNA]</scope>
    <source>
        <strain evidence="2 3">CA85</strain>
    </source>
</reference>
<gene>
    <name evidence="2" type="ORF">CA85_09140</name>
</gene>